<dbReference type="EMBL" id="BIMX01000017">
    <property type="protein sequence ID" value="GCF00334.1"/>
    <property type="molecule type" value="Genomic_DNA"/>
</dbReference>
<evidence type="ECO:0000256" key="3">
    <source>
        <dbReference type="SAM" id="MobiDB-lite"/>
    </source>
</evidence>
<keyword evidence="1 5" id="KW-0808">Transferase</keyword>
<reference evidence="5 6" key="1">
    <citation type="submission" date="2019-01" db="EMBL/GenBank/DDBJ databases">
        <title>Draft Genome Sequencing of Zygosaccharomyces mellis Ca-7.</title>
        <authorList>
            <person name="Shiwa Y."/>
            <person name="Kanesaki Y."/>
            <person name="Ishige T."/>
            <person name="Mura K."/>
            <person name="Hori T."/>
            <person name="Tamura T."/>
        </authorList>
    </citation>
    <scope>NUCLEOTIDE SEQUENCE [LARGE SCALE GENOMIC DNA]</scope>
    <source>
        <strain evidence="5 6">Ca-7</strain>
    </source>
</reference>
<evidence type="ECO:0000313" key="6">
    <source>
        <dbReference type="Proteomes" id="UP000301737"/>
    </source>
</evidence>
<feature type="domain" description="N-acetyltransferase" evidence="4">
    <location>
        <begin position="9"/>
        <end position="185"/>
    </location>
</feature>
<feature type="region of interest" description="Disordered" evidence="3">
    <location>
        <begin position="216"/>
        <end position="278"/>
    </location>
</feature>
<feature type="compositionally biased region" description="Basic and acidic residues" evidence="3">
    <location>
        <begin position="251"/>
        <end position="264"/>
    </location>
</feature>
<dbReference type="Gene3D" id="3.40.630.30">
    <property type="match status" value="1"/>
</dbReference>
<dbReference type="OrthoDB" id="30840at2759"/>
<keyword evidence="6" id="KW-1185">Reference proteome</keyword>
<accession>A0A4C2E978</accession>
<dbReference type="GO" id="GO:0005737">
    <property type="term" value="C:cytoplasm"/>
    <property type="evidence" value="ECO:0007669"/>
    <property type="project" value="TreeGrafter"/>
</dbReference>
<protein>
    <submittedName>
        <fullName evidence="5">Polyamine N-acetyltransferase 1</fullName>
    </submittedName>
</protein>
<dbReference type="AlphaFoldDB" id="A0A4C2E978"/>
<organism evidence="5 6">
    <name type="scientific">Zygosaccharomyces mellis</name>
    <dbReference type="NCBI Taxonomy" id="42258"/>
    <lineage>
        <taxon>Eukaryota</taxon>
        <taxon>Fungi</taxon>
        <taxon>Dikarya</taxon>
        <taxon>Ascomycota</taxon>
        <taxon>Saccharomycotina</taxon>
        <taxon>Saccharomycetes</taxon>
        <taxon>Saccharomycetales</taxon>
        <taxon>Saccharomycetaceae</taxon>
        <taxon>Zygosaccharomyces</taxon>
    </lineage>
</organism>
<dbReference type="GO" id="GO:0004059">
    <property type="term" value="F:aralkylamine N-acetyltransferase activity"/>
    <property type="evidence" value="ECO:0007669"/>
    <property type="project" value="TreeGrafter"/>
</dbReference>
<evidence type="ECO:0000256" key="1">
    <source>
        <dbReference type="ARBA" id="ARBA00022679"/>
    </source>
</evidence>
<dbReference type="InterPro" id="IPR051635">
    <property type="entry name" value="SNAT-like"/>
</dbReference>
<gene>
    <name evidence="5" type="primary">PAA1</name>
    <name evidence="5" type="ORF">ZYGM_002423</name>
</gene>
<dbReference type="Proteomes" id="UP000301737">
    <property type="component" value="Unassembled WGS sequence"/>
</dbReference>
<dbReference type="PROSITE" id="PS51186">
    <property type="entry name" value="GNAT"/>
    <property type="match status" value="1"/>
</dbReference>
<evidence type="ECO:0000256" key="2">
    <source>
        <dbReference type="ARBA" id="ARBA00023315"/>
    </source>
</evidence>
<proteinExistence type="predicted"/>
<evidence type="ECO:0000259" key="4">
    <source>
        <dbReference type="PROSITE" id="PS51186"/>
    </source>
</evidence>
<dbReference type="FunFam" id="3.40.630.30:FF:000108">
    <property type="entry name" value="Polyamine acetyltransferase"/>
    <property type="match status" value="1"/>
</dbReference>
<evidence type="ECO:0000313" key="5">
    <source>
        <dbReference type="EMBL" id="GCF00334.1"/>
    </source>
</evidence>
<keyword evidence="2" id="KW-0012">Acyltransferase</keyword>
<comment type="caution">
    <text evidence="5">The sequence shown here is derived from an EMBL/GenBank/DDBJ whole genome shotgun (WGS) entry which is preliminary data.</text>
</comment>
<feature type="compositionally biased region" description="Basic and acidic residues" evidence="3">
    <location>
        <begin position="223"/>
        <end position="244"/>
    </location>
</feature>
<dbReference type="SUPFAM" id="SSF55729">
    <property type="entry name" value="Acyl-CoA N-acyltransferases (Nat)"/>
    <property type="match status" value="1"/>
</dbReference>
<sequence>MTSTLPLHMYIRPVILEDAQQVIDLEAKGFPPSERASPQNVEFRLNTCPELCSGLFIREFDNDTKEVQSEVLIGHIMGTKISRSGFIRLEDMTLTHNESSDTIAIHSLVIDPNYQKKNLATLLLTDYIQKLSNQEIGERIVIIAHEPLIPFYERVGFKVHGENRDVIKDPQFASSKWIDMVRELVKEETPVVSGALQQQGSRAFVSTAYRTLPHRKANLTSSEQKEQKNFDDNQAKLEEMEHSQDQNVDYTHQRSEAELRKTGEDAQIEQNRPDDGVY</sequence>
<dbReference type="PANTHER" id="PTHR10908:SF0">
    <property type="entry name" value="SEROTONIN N-ACETYLTRANSFERASE"/>
    <property type="match status" value="1"/>
</dbReference>
<dbReference type="Pfam" id="PF13673">
    <property type="entry name" value="Acetyltransf_10"/>
    <property type="match status" value="1"/>
</dbReference>
<dbReference type="InterPro" id="IPR000182">
    <property type="entry name" value="GNAT_dom"/>
</dbReference>
<dbReference type="PANTHER" id="PTHR10908">
    <property type="entry name" value="SEROTONIN N-ACETYLTRANSFERASE"/>
    <property type="match status" value="1"/>
</dbReference>
<dbReference type="InterPro" id="IPR016181">
    <property type="entry name" value="Acyl_CoA_acyltransferase"/>
</dbReference>
<name>A0A4C2E978_9SACH</name>